<proteinExistence type="predicted"/>
<evidence type="ECO:0000313" key="4">
    <source>
        <dbReference type="Proteomes" id="UP001457282"/>
    </source>
</evidence>
<name>A0AAW1YR74_RUBAR</name>
<evidence type="ECO:0000256" key="1">
    <source>
        <dbReference type="SAM" id="Coils"/>
    </source>
</evidence>
<evidence type="ECO:0000256" key="2">
    <source>
        <dbReference type="SAM" id="MobiDB-lite"/>
    </source>
</evidence>
<dbReference type="Proteomes" id="UP001457282">
    <property type="component" value="Unassembled WGS sequence"/>
</dbReference>
<accession>A0AAW1YR74</accession>
<protein>
    <submittedName>
        <fullName evidence="3">Uncharacterized protein</fullName>
    </submittedName>
</protein>
<feature type="region of interest" description="Disordered" evidence="2">
    <location>
        <begin position="1"/>
        <end position="31"/>
    </location>
</feature>
<reference evidence="3 4" key="1">
    <citation type="journal article" date="2023" name="G3 (Bethesda)">
        <title>A chromosome-length genome assembly and annotation of blackberry (Rubus argutus, cv. 'Hillquist').</title>
        <authorList>
            <person name="Bruna T."/>
            <person name="Aryal R."/>
            <person name="Dudchenko O."/>
            <person name="Sargent D.J."/>
            <person name="Mead D."/>
            <person name="Buti M."/>
            <person name="Cavallini A."/>
            <person name="Hytonen T."/>
            <person name="Andres J."/>
            <person name="Pham M."/>
            <person name="Weisz D."/>
            <person name="Mascagni F."/>
            <person name="Usai G."/>
            <person name="Natali L."/>
            <person name="Bassil N."/>
            <person name="Fernandez G.E."/>
            <person name="Lomsadze A."/>
            <person name="Armour M."/>
            <person name="Olukolu B."/>
            <person name="Poorten T."/>
            <person name="Britton C."/>
            <person name="Davik J."/>
            <person name="Ashrafi H."/>
            <person name="Aiden E.L."/>
            <person name="Borodovsky M."/>
            <person name="Worthington M."/>
        </authorList>
    </citation>
    <scope>NUCLEOTIDE SEQUENCE [LARGE SCALE GENOMIC DNA]</scope>
    <source>
        <strain evidence="3">PI 553951</strain>
    </source>
</reference>
<keyword evidence="1" id="KW-0175">Coiled coil</keyword>
<organism evidence="3 4">
    <name type="scientific">Rubus argutus</name>
    <name type="common">Southern blackberry</name>
    <dbReference type="NCBI Taxonomy" id="59490"/>
    <lineage>
        <taxon>Eukaryota</taxon>
        <taxon>Viridiplantae</taxon>
        <taxon>Streptophyta</taxon>
        <taxon>Embryophyta</taxon>
        <taxon>Tracheophyta</taxon>
        <taxon>Spermatophyta</taxon>
        <taxon>Magnoliopsida</taxon>
        <taxon>eudicotyledons</taxon>
        <taxon>Gunneridae</taxon>
        <taxon>Pentapetalae</taxon>
        <taxon>rosids</taxon>
        <taxon>fabids</taxon>
        <taxon>Rosales</taxon>
        <taxon>Rosaceae</taxon>
        <taxon>Rosoideae</taxon>
        <taxon>Rosoideae incertae sedis</taxon>
        <taxon>Rubus</taxon>
    </lineage>
</organism>
<feature type="compositionally biased region" description="Polar residues" evidence="2">
    <location>
        <begin position="1"/>
        <end position="28"/>
    </location>
</feature>
<dbReference type="EMBL" id="JBEDUW010000001">
    <property type="protein sequence ID" value="KAK9951200.1"/>
    <property type="molecule type" value="Genomic_DNA"/>
</dbReference>
<feature type="coiled-coil region" evidence="1">
    <location>
        <begin position="67"/>
        <end position="101"/>
    </location>
</feature>
<comment type="caution">
    <text evidence="3">The sequence shown here is derived from an EMBL/GenBank/DDBJ whole genome shotgun (WGS) entry which is preliminary data.</text>
</comment>
<evidence type="ECO:0000313" key="3">
    <source>
        <dbReference type="EMBL" id="KAK9951200.1"/>
    </source>
</evidence>
<keyword evidence="4" id="KW-1185">Reference proteome</keyword>
<dbReference type="AlphaFoldDB" id="A0AAW1YR74"/>
<sequence length="217" mass="23573">METNSTASPNSSPLSNCATQPAPESTDYSSFFPPKFTLPSSLSLTPSTLSDDDRDDDCNTMQLILECQELRDHLHDLNNVIDSLRRENAKLRSANTDLVKLLSSPAALQSFLNASAYLNPFLADDFRPLGTGVLGPRDGVGSDEASNISPTSVIMERNRFNADRFSLPKSISVRSSGYKRVNQSFGTNLRQQEGPIKLVSGPVSLVNESSVNNAVSF</sequence>
<gene>
    <name evidence="3" type="ORF">M0R45_006657</name>
</gene>